<sequence>MSYLEEAFLPHLRLTLLRVLAEAPGYCTNSSILHQAVTSMGLAASRDAVKSELAWLQEQRVISLAEPVAGLFVATLTDRGHDVQAGCSTIPGIQKPSPGR</sequence>
<evidence type="ECO:0000313" key="1">
    <source>
        <dbReference type="EMBL" id="QPT08597.1"/>
    </source>
</evidence>
<evidence type="ECO:0000313" key="2">
    <source>
        <dbReference type="Proteomes" id="UP000594836"/>
    </source>
</evidence>
<gene>
    <name evidence="1" type="ORF">I6G38_18070</name>
</gene>
<dbReference type="AlphaFoldDB" id="A0A7T3A9R9"/>
<dbReference type="RefSeq" id="WP_197939134.1">
    <property type="nucleotide sequence ID" value="NZ_CP065713.1"/>
</dbReference>
<dbReference type="EMBL" id="CP065713">
    <property type="protein sequence ID" value="QPT08597.1"/>
    <property type="molecule type" value="Genomic_DNA"/>
</dbReference>
<proteinExistence type="predicted"/>
<dbReference type="Proteomes" id="UP000594836">
    <property type="component" value="Chromosome"/>
</dbReference>
<accession>A0A7T3A9R9</accession>
<organism evidence="1 2">
    <name type="scientific">Sphingomonas paucimobilis</name>
    <name type="common">Pseudomonas paucimobilis</name>
    <dbReference type="NCBI Taxonomy" id="13689"/>
    <lineage>
        <taxon>Bacteria</taxon>
        <taxon>Pseudomonadati</taxon>
        <taxon>Pseudomonadota</taxon>
        <taxon>Alphaproteobacteria</taxon>
        <taxon>Sphingomonadales</taxon>
        <taxon>Sphingomonadaceae</taxon>
        <taxon>Sphingomonas</taxon>
    </lineage>
</organism>
<reference evidence="1 2" key="1">
    <citation type="submission" date="2020-12" db="EMBL/GenBank/DDBJ databases">
        <title>FDA dAtabase for Regulatory Grade micrObial Sequences (FDA-ARGOS): Supporting development and validation of Infectious Disease Dx tests.</title>
        <authorList>
            <person name="Sproer C."/>
            <person name="Gronow S."/>
            <person name="Severitt S."/>
            <person name="Schroder I."/>
            <person name="Tallon L."/>
            <person name="Sadzewicz L."/>
            <person name="Zhao X."/>
            <person name="Boylan J."/>
            <person name="Ott S."/>
            <person name="Bowen H."/>
            <person name="Vavikolanu K."/>
            <person name="Mehta A."/>
            <person name="Aluvathingal J."/>
            <person name="Nadendla S."/>
            <person name="Lowell S."/>
            <person name="Myers T."/>
            <person name="Yan Y."/>
            <person name="Sichtig H."/>
        </authorList>
    </citation>
    <scope>NUCLEOTIDE SEQUENCE [LARGE SCALE GENOMIC DNA]</scope>
    <source>
        <strain evidence="1 2">FDAARGOS_881</strain>
    </source>
</reference>
<protein>
    <submittedName>
        <fullName evidence="1">ArsR family transcriptional regulator</fullName>
    </submittedName>
</protein>
<name>A0A7T3A9R9_SPHPI</name>